<comment type="caution">
    <text evidence="1">The sequence shown here is derived from an EMBL/GenBank/DDBJ whole genome shotgun (WGS) entry which is preliminary data.</text>
</comment>
<proteinExistence type="predicted"/>
<accession>A0A9W4TCB5</accession>
<evidence type="ECO:0000313" key="1">
    <source>
        <dbReference type="EMBL" id="CAI2200874.1"/>
    </source>
</evidence>
<gene>
    <name evidence="1" type="ORF">FWILDA_LOCUS19785</name>
</gene>
<sequence length="44" mass="5226">LTNYSIKNNNDKMYGDACYHFFCGMLFELWKSRSMTHIDRVGFA</sequence>
<organism evidence="1 2">
    <name type="scientific">Funneliformis geosporum</name>
    <dbReference type="NCBI Taxonomy" id="1117311"/>
    <lineage>
        <taxon>Eukaryota</taxon>
        <taxon>Fungi</taxon>
        <taxon>Fungi incertae sedis</taxon>
        <taxon>Mucoromycota</taxon>
        <taxon>Glomeromycotina</taxon>
        <taxon>Glomeromycetes</taxon>
        <taxon>Glomerales</taxon>
        <taxon>Glomeraceae</taxon>
        <taxon>Funneliformis</taxon>
    </lineage>
</organism>
<name>A0A9W4TCB5_9GLOM</name>
<evidence type="ECO:0000313" key="2">
    <source>
        <dbReference type="Proteomes" id="UP001153678"/>
    </source>
</evidence>
<keyword evidence="2" id="KW-1185">Reference proteome</keyword>
<feature type="non-terminal residue" evidence="1">
    <location>
        <position position="1"/>
    </location>
</feature>
<protein>
    <submittedName>
        <fullName evidence="1">14136_t:CDS:1</fullName>
    </submittedName>
</protein>
<dbReference type="EMBL" id="CAMKVN010025707">
    <property type="protein sequence ID" value="CAI2200874.1"/>
    <property type="molecule type" value="Genomic_DNA"/>
</dbReference>
<reference evidence="1" key="1">
    <citation type="submission" date="2022-08" db="EMBL/GenBank/DDBJ databases">
        <authorList>
            <person name="Kallberg Y."/>
            <person name="Tangrot J."/>
            <person name="Rosling A."/>
        </authorList>
    </citation>
    <scope>NUCLEOTIDE SEQUENCE</scope>
    <source>
        <strain evidence="1">Wild A</strain>
    </source>
</reference>
<dbReference type="Proteomes" id="UP001153678">
    <property type="component" value="Unassembled WGS sequence"/>
</dbReference>
<dbReference type="AlphaFoldDB" id="A0A9W4TCB5"/>